<accession>W7EEH3</accession>
<dbReference type="EMBL" id="KI968716">
    <property type="protein sequence ID" value="EUN28953.1"/>
    <property type="molecule type" value="Genomic_DNA"/>
</dbReference>
<organism evidence="1 2">
    <name type="scientific">Bipolaris victoriae (strain FI3)</name>
    <name type="common">Victoria blight of oats agent</name>
    <name type="synonym">Cochliobolus victoriae</name>
    <dbReference type="NCBI Taxonomy" id="930091"/>
    <lineage>
        <taxon>Eukaryota</taxon>
        <taxon>Fungi</taxon>
        <taxon>Dikarya</taxon>
        <taxon>Ascomycota</taxon>
        <taxon>Pezizomycotina</taxon>
        <taxon>Dothideomycetes</taxon>
        <taxon>Pleosporomycetidae</taxon>
        <taxon>Pleosporales</taxon>
        <taxon>Pleosporineae</taxon>
        <taxon>Pleosporaceae</taxon>
        <taxon>Bipolaris</taxon>
    </lineage>
</organism>
<protein>
    <submittedName>
        <fullName evidence="1">Uncharacterized protein</fullName>
    </submittedName>
</protein>
<dbReference type="OrthoDB" id="10493690at2759"/>
<reference evidence="1 2" key="1">
    <citation type="journal article" date="2013" name="PLoS Genet.">
        <title>Comparative genome structure, secondary metabolite, and effector coding capacity across Cochliobolus pathogens.</title>
        <authorList>
            <person name="Condon B.J."/>
            <person name="Leng Y."/>
            <person name="Wu D."/>
            <person name="Bushley K.E."/>
            <person name="Ohm R.A."/>
            <person name="Otillar R."/>
            <person name="Martin J."/>
            <person name="Schackwitz W."/>
            <person name="Grimwood J."/>
            <person name="MohdZainudin N."/>
            <person name="Xue C."/>
            <person name="Wang R."/>
            <person name="Manning V.A."/>
            <person name="Dhillon B."/>
            <person name="Tu Z.J."/>
            <person name="Steffenson B.J."/>
            <person name="Salamov A."/>
            <person name="Sun H."/>
            <person name="Lowry S."/>
            <person name="LaButti K."/>
            <person name="Han J."/>
            <person name="Copeland A."/>
            <person name="Lindquist E."/>
            <person name="Barry K."/>
            <person name="Schmutz J."/>
            <person name="Baker S.E."/>
            <person name="Ciuffetti L.M."/>
            <person name="Grigoriev I.V."/>
            <person name="Zhong S."/>
            <person name="Turgeon B.G."/>
        </authorList>
    </citation>
    <scope>NUCLEOTIDE SEQUENCE [LARGE SCALE GENOMIC DNA]</scope>
    <source>
        <strain evidence="1 2">FI3</strain>
    </source>
</reference>
<name>W7EEH3_BIPV3</name>
<dbReference type="HOGENOM" id="CLU_1981271_0_0_1"/>
<dbReference type="RefSeq" id="XP_014558559.1">
    <property type="nucleotide sequence ID" value="XM_014703073.1"/>
</dbReference>
<evidence type="ECO:0000313" key="1">
    <source>
        <dbReference type="EMBL" id="EUN28953.1"/>
    </source>
</evidence>
<proteinExistence type="predicted"/>
<evidence type="ECO:0000313" key="2">
    <source>
        <dbReference type="Proteomes" id="UP000054337"/>
    </source>
</evidence>
<sequence length="126" mass="13442">MGRLQAPVSRKWAAEGISVEYGRELYVSGTRTPASPASLQHLHIPRRDAFATWAIHTSAKAVGIMIAAELGQEDDEIDSPTDVSLVKTASLSCSGVSAHQADISSLQNQSRLLLSKPPISPSSHPK</sequence>
<keyword evidence="2" id="KW-1185">Reference proteome</keyword>
<dbReference type="GeneID" id="26259825"/>
<gene>
    <name evidence="1" type="ORF">COCVIDRAFT_94199</name>
</gene>
<dbReference type="AlphaFoldDB" id="W7EEH3"/>
<dbReference type="Proteomes" id="UP000054337">
    <property type="component" value="Unassembled WGS sequence"/>
</dbReference>